<dbReference type="AlphaFoldDB" id="A0A2P2NI38"/>
<reference evidence="1" key="1">
    <citation type="submission" date="2018-02" db="EMBL/GenBank/DDBJ databases">
        <title>Rhizophora mucronata_Transcriptome.</title>
        <authorList>
            <person name="Meera S.P."/>
            <person name="Sreeshan A."/>
            <person name="Augustine A."/>
        </authorList>
    </citation>
    <scope>NUCLEOTIDE SEQUENCE</scope>
    <source>
        <tissue evidence="1">Leaf</tissue>
    </source>
</reference>
<proteinExistence type="predicted"/>
<accession>A0A2P2NI38</accession>
<dbReference type="EMBL" id="GGEC01061655">
    <property type="protein sequence ID" value="MBX42139.1"/>
    <property type="molecule type" value="Transcribed_RNA"/>
</dbReference>
<name>A0A2P2NI38_RHIMU</name>
<organism evidence="1">
    <name type="scientific">Rhizophora mucronata</name>
    <name type="common">Asiatic mangrove</name>
    <dbReference type="NCBI Taxonomy" id="61149"/>
    <lineage>
        <taxon>Eukaryota</taxon>
        <taxon>Viridiplantae</taxon>
        <taxon>Streptophyta</taxon>
        <taxon>Embryophyta</taxon>
        <taxon>Tracheophyta</taxon>
        <taxon>Spermatophyta</taxon>
        <taxon>Magnoliopsida</taxon>
        <taxon>eudicotyledons</taxon>
        <taxon>Gunneridae</taxon>
        <taxon>Pentapetalae</taxon>
        <taxon>rosids</taxon>
        <taxon>fabids</taxon>
        <taxon>Malpighiales</taxon>
        <taxon>Rhizophoraceae</taxon>
        <taxon>Rhizophora</taxon>
    </lineage>
</organism>
<sequence length="52" mass="5847">MILLQNPTLCYNIIVYYNTMQLIEQLQPPSNVSSSNFVTSCSADLCLSFQLS</sequence>
<evidence type="ECO:0000313" key="1">
    <source>
        <dbReference type="EMBL" id="MBX42139.1"/>
    </source>
</evidence>
<protein>
    <submittedName>
        <fullName evidence="1">Uncharacterized protein</fullName>
    </submittedName>
</protein>